<gene>
    <name evidence="10" type="ORF">BUL40_12740</name>
</gene>
<dbReference type="RefSeq" id="WP_080319562.1">
    <property type="nucleotide sequence ID" value="NZ_MTBC01000009.1"/>
</dbReference>
<dbReference type="InterPro" id="IPR000634">
    <property type="entry name" value="Ser/Thr_deHydtase_PyrdxlP-BS"/>
</dbReference>
<feature type="domain" description="Tryptophan synthase beta chain-like PALP" evidence="9">
    <location>
        <begin position="15"/>
        <end position="305"/>
    </location>
</feature>
<keyword evidence="6" id="KW-0460">Magnesium</keyword>
<evidence type="ECO:0000259" key="9">
    <source>
        <dbReference type="Pfam" id="PF00291"/>
    </source>
</evidence>
<dbReference type="SUPFAM" id="SSF53686">
    <property type="entry name" value="Tryptophan synthase beta subunit-like PLP-dependent enzymes"/>
    <property type="match status" value="1"/>
</dbReference>
<dbReference type="GO" id="GO:0030378">
    <property type="term" value="F:serine racemase activity"/>
    <property type="evidence" value="ECO:0007669"/>
    <property type="project" value="TreeGrafter"/>
</dbReference>
<dbReference type="InterPro" id="IPR036052">
    <property type="entry name" value="TrpB-like_PALP_sf"/>
</dbReference>
<dbReference type="EMBL" id="MTBC01000009">
    <property type="protein sequence ID" value="OQD41976.1"/>
    <property type="molecule type" value="Genomic_DNA"/>
</dbReference>
<dbReference type="FunFam" id="3.40.50.1100:FF:000005">
    <property type="entry name" value="Threonine dehydratase catabolic"/>
    <property type="match status" value="1"/>
</dbReference>
<evidence type="ECO:0000313" key="11">
    <source>
        <dbReference type="Proteomes" id="UP000191680"/>
    </source>
</evidence>
<evidence type="ECO:0000256" key="7">
    <source>
        <dbReference type="ARBA" id="ARBA00022898"/>
    </source>
</evidence>
<dbReference type="GO" id="GO:0006520">
    <property type="term" value="P:amino acid metabolic process"/>
    <property type="evidence" value="ECO:0007669"/>
    <property type="project" value="InterPro"/>
</dbReference>
<dbReference type="NCBIfam" id="NF005147">
    <property type="entry name" value="PRK06608.1"/>
    <property type="match status" value="1"/>
</dbReference>
<dbReference type="PANTHER" id="PTHR43050">
    <property type="entry name" value="SERINE / THREONINE RACEMASE FAMILY MEMBER"/>
    <property type="match status" value="1"/>
</dbReference>
<comment type="cofactor">
    <cofactor evidence="3">
        <name>Mn(2+)</name>
        <dbReference type="ChEBI" id="CHEBI:29035"/>
    </cofactor>
</comment>
<dbReference type="GO" id="GO:0030170">
    <property type="term" value="F:pyridoxal phosphate binding"/>
    <property type="evidence" value="ECO:0007669"/>
    <property type="project" value="InterPro"/>
</dbReference>
<proteinExistence type="inferred from homology"/>
<keyword evidence="11" id="KW-1185">Reference proteome</keyword>
<evidence type="ECO:0000256" key="2">
    <source>
        <dbReference type="ARBA" id="ARBA00001933"/>
    </source>
</evidence>
<evidence type="ECO:0000256" key="3">
    <source>
        <dbReference type="ARBA" id="ARBA00001936"/>
    </source>
</evidence>
<reference evidence="10 11" key="1">
    <citation type="submission" date="2016-12" db="EMBL/GenBank/DDBJ databases">
        <authorList>
            <person name="Song W.-J."/>
            <person name="Kurnit D.M."/>
        </authorList>
    </citation>
    <scope>NUCLEOTIDE SEQUENCE [LARGE SCALE GENOMIC DNA]</scope>
    <source>
        <strain evidence="10 11">HSG9</strain>
    </source>
</reference>
<dbReference type="GO" id="GO:0005524">
    <property type="term" value="F:ATP binding"/>
    <property type="evidence" value="ECO:0007669"/>
    <property type="project" value="TreeGrafter"/>
</dbReference>
<dbReference type="GO" id="GO:0003941">
    <property type="term" value="F:L-serine ammonia-lyase activity"/>
    <property type="evidence" value="ECO:0007669"/>
    <property type="project" value="TreeGrafter"/>
</dbReference>
<keyword evidence="8" id="KW-0456">Lyase</keyword>
<comment type="cofactor">
    <cofactor evidence="4">
        <name>Mg(2+)</name>
        <dbReference type="ChEBI" id="CHEBI:18420"/>
    </cofactor>
</comment>
<comment type="cofactor">
    <cofactor evidence="1">
        <name>Ca(2+)</name>
        <dbReference type="ChEBI" id="CHEBI:29108"/>
    </cofactor>
</comment>
<comment type="caution">
    <text evidence="10">The sequence shown here is derived from an EMBL/GenBank/DDBJ whole genome shotgun (WGS) entry which is preliminary data.</text>
</comment>
<dbReference type="Proteomes" id="UP000191680">
    <property type="component" value="Unassembled WGS sequence"/>
</dbReference>
<evidence type="ECO:0000256" key="4">
    <source>
        <dbReference type="ARBA" id="ARBA00001946"/>
    </source>
</evidence>
<evidence type="ECO:0000256" key="6">
    <source>
        <dbReference type="ARBA" id="ARBA00022842"/>
    </source>
</evidence>
<dbReference type="GO" id="GO:0000287">
    <property type="term" value="F:magnesium ion binding"/>
    <property type="evidence" value="ECO:0007669"/>
    <property type="project" value="TreeGrafter"/>
</dbReference>
<keyword evidence="7" id="KW-0663">Pyridoxal phosphate</keyword>
<dbReference type="CDD" id="cd01562">
    <property type="entry name" value="Thr-dehyd"/>
    <property type="match status" value="1"/>
</dbReference>
<evidence type="ECO:0000256" key="1">
    <source>
        <dbReference type="ARBA" id="ARBA00001913"/>
    </source>
</evidence>
<dbReference type="PANTHER" id="PTHR43050:SF1">
    <property type="entry name" value="SERINE RACEMASE"/>
    <property type="match status" value="1"/>
</dbReference>
<dbReference type="GO" id="GO:0008721">
    <property type="term" value="F:D-serine ammonia-lyase activity"/>
    <property type="evidence" value="ECO:0007669"/>
    <property type="project" value="TreeGrafter"/>
</dbReference>
<dbReference type="OrthoDB" id="9811476at2"/>
<accession>A0A1V6LPS9</accession>
<dbReference type="AlphaFoldDB" id="A0A1V6LPS9"/>
<dbReference type="PROSITE" id="PS00165">
    <property type="entry name" value="DEHYDRATASE_SER_THR"/>
    <property type="match status" value="1"/>
</dbReference>
<comment type="similarity">
    <text evidence="5">Belongs to the serine/threonine dehydratase family.</text>
</comment>
<evidence type="ECO:0000313" key="10">
    <source>
        <dbReference type="EMBL" id="OQD41976.1"/>
    </source>
</evidence>
<evidence type="ECO:0000256" key="8">
    <source>
        <dbReference type="ARBA" id="ARBA00023239"/>
    </source>
</evidence>
<organism evidence="10 11">
    <name type="scientific">Croceivirga radicis</name>
    <dbReference type="NCBI Taxonomy" id="1929488"/>
    <lineage>
        <taxon>Bacteria</taxon>
        <taxon>Pseudomonadati</taxon>
        <taxon>Bacteroidota</taxon>
        <taxon>Flavobacteriia</taxon>
        <taxon>Flavobacteriales</taxon>
        <taxon>Flavobacteriaceae</taxon>
        <taxon>Croceivirga</taxon>
    </lineage>
</organism>
<name>A0A1V6LPS9_9FLAO</name>
<evidence type="ECO:0000256" key="5">
    <source>
        <dbReference type="ARBA" id="ARBA00010869"/>
    </source>
</evidence>
<dbReference type="Gene3D" id="3.40.50.1100">
    <property type="match status" value="2"/>
</dbReference>
<sequence length="328" mass="36061">MALSFSDIQAAKNRITPFINRTPVMSSTLLNSWLGHEIYFKCENFQKVGAFKARGALNTLAWLKEQGIHPKRIIANSSGNHAQAVAYAGQQFKIPVTIYMPEYSSAVKIQATKNYGATVVLSKDRNVTDALVKEAAKEEGVYWVPPFNHEQVICGQGTAVLEALEEVQGINAVFTPCGGGGLTSGNFIATKGFNNTIKSMGVEPLNANDAAESLRKNSIQKLPNIPNTLADGAMTMAVGDLTFEYLKQLDAFFEVEEEIIVYWTQWLTHLLKIRLEPTCAMTMGGVVQWLQTQEKPQKVLVVITGGNMDQNTSSKIWAKDCLSEVPKL</sequence>
<protein>
    <submittedName>
        <fullName evidence="10">Serine/threonine dehydratase</fullName>
    </submittedName>
</protein>
<dbReference type="GO" id="GO:0018114">
    <property type="term" value="F:threonine racemase activity"/>
    <property type="evidence" value="ECO:0007669"/>
    <property type="project" value="TreeGrafter"/>
</dbReference>
<dbReference type="Pfam" id="PF00291">
    <property type="entry name" value="PALP"/>
    <property type="match status" value="1"/>
</dbReference>
<comment type="cofactor">
    <cofactor evidence="2">
        <name>pyridoxal 5'-phosphate</name>
        <dbReference type="ChEBI" id="CHEBI:597326"/>
    </cofactor>
</comment>
<dbReference type="InterPro" id="IPR001926">
    <property type="entry name" value="TrpB-like_PALP"/>
</dbReference>